<dbReference type="PROSITE" id="PS51257">
    <property type="entry name" value="PROKAR_LIPOPROTEIN"/>
    <property type="match status" value="1"/>
</dbReference>
<feature type="chain" id="PRO_5039322196" description="DUF3888 domain-containing protein" evidence="1">
    <location>
        <begin position="19"/>
        <end position="153"/>
    </location>
</feature>
<reference evidence="3" key="1">
    <citation type="submission" date="2019-07" db="EMBL/GenBank/DDBJ databases">
        <title>Bacillus alkalisoli sp. nov. isolated from saline soil.</title>
        <authorList>
            <person name="Sun J.-Q."/>
            <person name="Xu L."/>
        </authorList>
    </citation>
    <scope>NUCLEOTIDE SEQUENCE [LARGE SCALE GENOMIC DNA]</scope>
    <source>
        <strain evidence="3">M4U3P1</strain>
    </source>
</reference>
<evidence type="ECO:0000256" key="1">
    <source>
        <dbReference type="SAM" id="SignalP"/>
    </source>
</evidence>
<dbReference type="KEGG" id="psua:FLK61_30955"/>
<dbReference type="EMBL" id="CP041372">
    <property type="protein sequence ID" value="QKS71137.1"/>
    <property type="molecule type" value="Genomic_DNA"/>
</dbReference>
<keyword evidence="1" id="KW-0732">Signal</keyword>
<evidence type="ECO:0000313" key="2">
    <source>
        <dbReference type="EMBL" id="QKS71137.1"/>
    </source>
</evidence>
<organism evidence="2 3">
    <name type="scientific">Paenalkalicoccus suaedae</name>
    <dbReference type="NCBI Taxonomy" id="2592382"/>
    <lineage>
        <taxon>Bacteria</taxon>
        <taxon>Bacillati</taxon>
        <taxon>Bacillota</taxon>
        <taxon>Bacilli</taxon>
        <taxon>Bacillales</taxon>
        <taxon>Bacillaceae</taxon>
        <taxon>Paenalkalicoccus</taxon>
    </lineage>
</organism>
<dbReference type="Proteomes" id="UP000318138">
    <property type="component" value="Chromosome"/>
</dbReference>
<accession>A0A859FDI3</accession>
<feature type="signal peptide" evidence="1">
    <location>
        <begin position="1"/>
        <end position="18"/>
    </location>
</feature>
<gene>
    <name evidence="2" type="ORF">FLK61_30955</name>
</gene>
<sequence>MKWLMNGMIILSFSFLVACSDDTEWSEVTNEEDVLPYLTLVENYLDTWERALETQSFSIMEPLMVPNSHGYHIERRQHQELIGSRIIDRAVDTEDPILEENQYDSEKRLRITVWIDRESPAGVEQIERTRYYYMNEGNQGLRVTAIETVEEDM</sequence>
<keyword evidence="3" id="KW-1185">Reference proteome</keyword>
<protein>
    <recommendedName>
        <fullName evidence="4">DUF3888 domain-containing protein</fullName>
    </recommendedName>
</protein>
<name>A0A859FDI3_9BACI</name>
<proteinExistence type="predicted"/>
<evidence type="ECO:0008006" key="4">
    <source>
        <dbReference type="Google" id="ProtNLM"/>
    </source>
</evidence>
<dbReference type="RefSeq" id="WP_176009173.1">
    <property type="nucleotide sequence ID" value="NZ_CP041372.2"/>
</dbReference>
<dbReference type="AlphaFoldDB" id="A0A859FDI3"/>
<evidence type="ECO:0000313" key="3">
    <source>
        <dbReference type="Proteomes" id="UP000318138"/>
    </source>
</evidence>